<dbReference type="EMBL" id="CP003243">
    <property type="protein sequence ID" value="AFD00664.1"/>
    <property type="molecule type" value="Genomic_DNA"/>
</dbReference>
<reference evidence="1 2" key="1">
    <citation type="journal article" date="2012" name="J. Bacteriol.">
        <title>Complete genome sequence of a thermophilic methanogen, Methanocella conradii HZ254, isolated from Chinese rice field soil.</title>
        <authorList>
            <person name="Lu Z."/>
            <person name="Lu Y."/>
        </authorList>
    </citation>
    <scope>NUCLEOTIDE SEQUENCE [LARGE SCALE GENOMIC DNA]</scope>
    <source>
        <strain evidence="2">DSM 24694 / JCM 17849 / CGMCC 1.5162 / HZ254</strain>
    </source>
</reference>
<dbReference type="AlphaFoldDB" id="H8I4R9"/>
<dbReference type="eggNOG" id="arCOG02900">
    <property type="taxonomic scope" value="Archaea"/>
</dbReference>
<evidence type="ECO:0000313" key="2">
    <source>
        <dbReference type="Proteomes" id="UP000005233"/>
    </source>
</evidence>
<dbReference type="OrthoDB" id="146184at2157"/>
<proteinExistence type="predicted"/>
<dbReference type="InterPro" id="IPR036465">
    <property type="entry name" value="vWFA_dom_sf"/>
</dbReference>
<dbReference type="SUPFAM" id="SSF53300">
    <property type="entry name" value="vWA-like"/>
    <property type="match status" value="1"/>
</dbReference>
<gene>
    <name evidence="1" type="ordered locus">Mtc_1924</name>
</gene>
<dbReference type="Gene3D" id="3.40.50.410">
    <property type="entry name" value="von Willebrand factor, type A domain"/>
    <property type="match status" value="1"/>
</dbReference>
<dbReference type="STRING" id="1041930.Mtc_1924"/>
<dbReference type="KEGG" id="mez:Mtc_1924"/>
<sequence>MIFDDGLELRESCARCMADPADVESYDTLMNGCRIIGRGFLRLYSIMPSMNTRMVYSNYVGGGMISFNKTISGFSQKGKSLDEIVARYRVRDVKKLSLAIMYDDSNSMTAWWRIKNMGVRISEAQAPQSYAKVACLALMEGLGKTADISLWTYGSRPEGPFTANNNMYRQLISRNGSGGTRLDLALQSLLDVGWHRKPGTKVAIILTDGVPEVGRSVYAEDVLVNVKALDLLRSIMGSKVKVLYIQLHTDDSRRYKKCGGYTMKEFGEAIEKMGGLVMNVDTANHISDSLFKGLRQVLKLR</sequence>
<keyword evidence="2" id="KW-1185">Reference proteome</keyword>
<dbReference type="Proteomes" id="UP000005233">
    <property type="component" value="Chromosome"/>
</dbReference>
<dbReference type="RefSeq" id="WP_014406495.1">
    <property type="nucleotide sequence ID" value="NC_017034.1"/>
</dbReference>
<dbReference type="HOGENOM" id="CLU_923197_0_0_2"/>
<organism evidence="1 2">
    <name type="scientific">Methanocella conradii (strain DSM 24694 / JCM 17849 / CGMCC 1.5162 / HZ254)</name>
    <dbReference type="NCBI Taxonomy" id="1041930"/>
    <lineage>
        <taxon>Archaea</taxon>
        <taxon>Methanobacteriati</taxon>
        <taxon>Methanobacteriota</taxon>
        <taxon>Stenosarchaea group</taxon>
        <taxon>Methanomicrobia</taxon>
        <taxon>Methanocellales</taxon>
        <taxon>Methanocellaceae</taxon>
        <taxon>Methanocella</taxon>
    </lineage>
</organism>
<dbReference type="GeneID" id="11972072"/>
<evidence type="ECO:0000313" key="1">
    <source>
        <dbReference type="EMBL" id="AFD00664.1"/>
    </source>
</evidence>
<name>H8I4R9_METCZ</name>
<protein>
    <recommendedName>
        <fullName evidence="3">VWFA domain-containing protein</fullName>
    </recommendedName>
</protein>
<accession>H8I4R9</accession>
<evidence type="ECO:0008006" key="3">
    <source>
        <dbReference type="Google" id="ProtNLM"/>
    </source>
</evidence>